<sequence length="37" mass="4492">MTKESIEESELREISHIKDKIRHRIKINLKMLDTDLK</sequence>
<protein>
    <submittedName>
        <fullName evidence="1">Uncharacterized protein</fullName>
    </submittedName>
</protein>
<keyword evidence="2" id="KW-1185">Reference proteome</keyword>
<gene>
    <name evidence="1" type="ORF">H1P_960015</name>
</gene>
<dbReference type="EMBL" id="CAACVJ010000705">
    <property type="protein sequence ID" value="VEP18924.1"/>
    <property type="molecule type" value="Genomic_DNA"/>
</dbReference>
<organism evidence="1 2">
    <name type="scientific">Hyella patelloides LEGE 07179</name>
    <dbReference type="NCBI Taxonomy" id="945734"/>
    <lineage>
        <taxon>Bacteria</taxon>
        <taxon>Bacillati</taxon>
        <taxon>Cyanobacteriota</taxon>
        <taxon>Cyanophyceae</taxon>
        <taxon>Pleurocapsales</taxon>
        <taxon>Hyellaceae</taxon>
        <taxon>Hyella</taxon>
    </lineage>
</organism>
<name>A0A563W5I1_9CYAN</name>
<proteinExistence type="predicted"/>
<evidence type="ECO:0000313" key="2">
    <source>
        <dbReference type="Proteomes" id="UP000320055"/>
    </source>
</evidence>
<dbReference type="AlphaFoldDB" id="A0A563W5I1"/>
<evidence type="ECO:0000313" key="1">
    <source>
        <dbReference type="EMBL" id="VEP18924.1"/>
    </source>
</evidence>
<dbReference type="Proteomes" id="UP000320055">
    <property type="component" value="Unassembled WGS sequence"/>
</dbReference>
<accession>A0A563W5I1</accession>
<reference evidence="1 2" key="1">
    <citation type="submission" date="2019-01" db="EMBL/GenBank/DDBJ databases">
        <authorList>
            <person name="Brito A."/>
        </authorList>
    </citation>
    <scope>NUCLEOTIDE SEQUENCE [LARGE SCALE GENOMIC DNA]</scope>
    <source>
        <strain evidence="1">1</strain>
    </source>
</reference>